<evidence type="ECO:0000256" key="1">
    <source>
        <dbReference type="SAM" id="SignalP"/>
    </source>
</evidence>
<keyword evidence="1" id="KW-0732">Signal</keyword>
<gene>
    <name evidence="3" type="ORF">C798_20125</name>
</gene>
<evidence type="ECO:0000259" key="2">
    <source>
        <dbReference type="Pfam" id="PF07883"/>
    </source>
</evidence>
<name>A0A6M3ZUW9_9BURK</name>
<organism evidence="3 4">
    <name type="scientific">Herbaspirillum rubrisubalbicans Os34</name>
    <dbReference type="NCBI Taxonomy" id="1235827"/>
    <lineage>
        <taxon>Bacteria</taxon>
        <taxon>Pseudomonadati</taxon>
        <taxon>Pseudomonadota</taxon>
        <taxon>Betaproteobacteria</taxon>
        <taxon>Burkholderiales</taxon>
        <taxon>Oxalobacteraceae</taxon>
        <taxon>Herbaspirillum</taxon>
    </lineage>
</organism>
<dbReference type="InterPro" id="IPR011051">
    <property type="entry name" value="RmlC_Cupin_sf"/>
</dbReference>
<feature type="domain" description="Cupin type-2" evidence="2">
    <location>
        <begin position="91"/>
        <end position="161"/>
    </location>
</feature>
<dbReference type="InterPro" id="IPR013096">
    <property type="entry name" value="Cupin_2"/>
</dbReference>
<dbReference type="RefSeq" id="WP_034315280.1">
    <property type="nucleotide sequence ID" value="NZ_CP008956.1"/>
</dbReference>
<evidence type="ECO:0000313" key="4">
    <source>
        <dbReference type="Proteomes" id="UP000501648"/>
    </source>
</evidence>
<dbReference type="EMBL" id="CP008956">
    <property type="protein sequence ID" value="QJQ02454.1"/>
    <property type="molecule type" value="Genomic_DNA"/>
</dbReference>
<evidence type="ECO:0000313" key="3">
    <source>
        <dbReference type="EMBL" id="QJQ02454.1"/>
    </source>
</evidence>
<dbReference type="Pfam" id="PF07883">
    <property type="entry name" value="Cupin_2"/>
    <property type="match status" value="1"/>
</dbReference>
<feature type="chain" id="PRO_5027097467" evidence="1">
    <location>
        <begin position="31"/>
        <end position="179"/>
    </location>
</feature>
<dbReference type="SUPFAM" id="SSF51182">
    <property type="entry name" value="RmlC-like cupins"/>
    <property type="match status" value="1"/>
</dbReference>
<dbReference type="InterPro" id="IPR014710">
    <property type="entry name" value="RmlC-like_jellyroll"/>
</dbReference>
<reference evidence="3 4" key="1">
    <citation type="journal article" date="2012" name="J. Bacteriol.">
        <title>Genome sequence of the pathogenic Herbaspirillum seropedicae strain Os34, isolated from rice roots.</title>
        <authorList>
            <person name="Ye W."/>
            <person name="Ye S."/>
            <person name="Liu J."/>
            <person name="Chang S."/>
            <person name="Chen M."/>
            <person name="Zhu B."/>
            <person name="Guo L."/>
            <person name="An Q."/>
        </authorList>
    </citation>
    <scope>NUCLEOTIDE SEQUENCE [LARGE SCALE GENOMIC DNA]</scope>
    <source>
        <strain evidence="3 4">Os34</strain>
    </source>
</reference>
<protein>
    <submittedName>
        <fullName evidence="3">Cupin domain-containing protein</fullName>
    </submittedName>
</protein>
<accession>A0A6M3ZUW9</accession>
<dbReference type="Proteomes" id="UP000501648">
    <property type="component" value="Chromosome"/>
</dbReference>
<dbReference type="PANTHER" id="PTHR38599:SF1">
    <property type="entry name" value="CUPIN DOMAIN PROTEIN (AFU_ORTHOLOGUE AFUA_3G13620)"/>
    <property type="match status" value="1"/>
</dbReference>
<feature type="signal peptide" evidence="1">
    <location>
        <begin position="1"/>
        <end position="30"/>
    </location>
</feature>
<proteinExistence type="predicted"/>
<dbReference type="CDD" id="cd02234">
    <property type="entry name" value="cupin_BLR7677-like"/>
    <property type="match status" value="1"/>
</dbReference>
<dbReference type="AlphaFoldDB" id="A0A6M3ZUW9"/>
<dbReference type="PANTHER" id="PTHR38599">
    <property type="entry name" value="CUPIN DOMAIN PROTEIN (AFU_ORTHOLOGUE AFUA_3G13620)"/>
    <property type="match status" value="1"/>
</dbReference>
<dbReference type="Gene3D" id="2.60.120.10">
    <property type="entry name" value="Jelly Rolls"/>
    <property type="match status" value="1"/>
</dbReference>
<sequence>MPSFKESLKAYPRSSWVAVTLLSAAGVWFAANPASAGVKLPTWIAEICGGTQQMFGKPVNSAGEGARPATTTKILSCEKLADMPGKSVTTMLVTFPPGAYTPAHRHPGSVTAFVVKGAVRSQLAGSPAQIYPAGSTWFEPTMALHMFAENPSKSESSELLVMFVTEEGCGPLVIPEPKS</sequence>